<dbReference type="PANTHER" id="PTHR16631">
    <property type="entry name" value="GLUCAN 1,3-BETA-GLUCOSIDASE"/>
    <property type="match status" value="1"/>
</dbReference>
<comment type="subcellular location">
    <subcellularLocation>
        <location evidence="1">Cell membrane</location>
    </subcellularLocation>
</comment>
<proteinExistence type="predicted"/>
<accession>A0ABU9E1B1</accession>
<keyword evidence="7" id="KW-0961">Cell wall biogenesis/degradation</keyword>
<keyword evidence="8" id="KW-0624">Polysaccharide degradation</keyword>
<dbReference type="PANTHER" id="PTHR16631:SF17">
    <property type="entry name" value="GLUCAN ENDO-1,3-BETA-GLUCOSIDASE BTGC"/>
    <property type="match status" value="1"/>
</dbReference>
<comment type="caution">
    <text evidence="12">The sequence shown here is derived from an EMBL/GenBank/DDBJ whole genome shotgun (WGS) entry which is preliminary data.</text>
</comment>
<evidence type="ECO:0000256" key="7">
    <source>
        <dbReference type="ARBA" id="ARBA00023316"/>
    </source>
</evidence>
<dbReference type="InterPro" id="IPR017853">
    <property type="entry name" value="GH"/>
</dbReference>
<evidence type="ECO:0000256" key="8">
    <source>
        <dbReference type="ARBA" id="ARBA00023326"/>
    </source>
</evidence>
<organism evidence="12 13">
    <name type="scientific">Flavobacterium buctense</name>
    <dbReference type="NCBI Taxonomy" id="1648146"/>
    <lineage>
        <taxon>Bacteria</taxon>
        <taxon>Pseudomonadati</taxon>
        <taxon>Bacteroidota</taxon>
        <taxon>Flavobacteriia</taxon>
        <taxon>Flavobacteriales</taxon>
        <taxon>Flavobacteriaceae</taxon>
        <taxon>Flavobacterium</taxon>
    </lineage>
</organism>
<evidence type="ECO:0000256" key="4">
    <source>
        <dbReference type="ARBA" id="ARBA00023136"/>
    </source>
</evidence>
<keyword evidence="6" id="KW-0119">Carbohydrate metabolism</keyword>
<evidence type="ECO:0000313" key="12">
    <source>
        <dbReference type="EMBL" id="MEK8179810.1"/>
    </source>
</evidence>
<evidence type="ECO:0000256" key="6">
    <source>
        <dbReference type="ARBA" id="ARBA00023277"/>
    </source>
</evidence>
<evidence type="ECO:0000256" key="2">
    <source>
        <dbReference type="ARBA" id="ARBA00022475"/>
    </source>
</evidence>
<dbReference type="GO" id="GO:0016787">
    <property type="term" value="F:hydrolase activity"/>
    <property type="evidence" value="ECO:0007669"/>
    <property type="project" value="UniProtKB-KW"/>
</dbReference>
<evidence type="ECO:0000256" key="11">
    <source>
        <dbReference type="ARBA" id="ARBA00043078"/>
    </source>
</evidence>
<dbReference type="Proteomes" id="UP001491349">
    <property type="component" value="Unassembled WGS sequence"/>
</dbReference>
<dbReference type="InterPro" id="IPR050732">
    <property type="entry name" value="Beta-glucan_modifiers"/>
</dbReference>
<dbReference type="SUPFAM" id="SSF51445">
    <property type="entry name" value="(Trans)glycosidases"/>
    <property type="match status" value="1"/>
</dbReference>
<keyword evidence="5" id="KW-0325">Glycoprotein</keyword>
<dbReference type="Gene3D" id="3.20.20.80">
    <property type="entry name" value="Glycosidases"/>
    <property type="match status" value="1"/>
</dbReference>
<keyword evidence="3 12" id="KW-0378">Hydrolase</keyword>
<sequence length="416" mass="47777">MNKLIYIILLLFIACNQKKTSNLVSKEMTAEKILGNVEYQAICYGGYRTQTREKQPTIAEIKEDLKLLAALNFKIIRTYNVHYEEVSNVLKAINELKKETEGFEMYVMLGAWIDCKNAWTNLPPIHHEESERNAVEIKEAVRLANQYPDIVKIIAVGNEAMVKWATSYYVTPNIILKWVNHLQNLKKEGKLSKEVWITSSDNFASWGGGGKEYHVEDLNQLIKAVDYISMHTYPMHDTHYNPVFWGIKESEMSLSEKEKIDAAMVRARDYAVQQYDSVINYMKSVGVKKPVHIGETGWATVSNEHYGNDGAKATDEYKSAQFYNLIREWSNNNKISCFYFEAFDENWKDSANPMGSENHFGLINLQSQAKYALWKEIDKGTFKGLTRNGKPITKTYSGDEKALWLEVKTPTSILKN</sequence>
<evidence type="ECO:0000256" key="1">
    <source>
        <dbReference type="ARBA" id="ARBA00004236"/>
    </source>
</evidence>
<evidence type="ECO:0000313" key="13">
    <source>
        <dbReference type="Proteomes" id="UP001491349"/>
    </source>
</evidence>
<evidence type="ECO:0000256" key="3">
    <source>
        <dbReference type="ARBA" id="ARBA00022801"/>
    </source>
</evidence>
<dbReference type="EMBL" id="JBBPCB010000003">
    <property type="protein sequence ID" value="MEK8179810.1"/>
    <property type="molecule type" value="Genomic_DNA"/>
</dbReference>
<keyword evidence="2" id="KW-1003">Cell membrane</keyword>
<reference evidence="12 13" key="1">
    <citation type="submission" date="2024-04" db="EMBL/GenBank/DDBJ databases">
        <title>draft genome sequnece of Flavobacterium buctense JCM 30750.</title>
        <authorList>
            <person name="Kim D.-U."/>
        </authorList>
    </citation>
    <scope>NUCLEOTIDE SEQUENCE [LARGE SCALE GENOMIC DNA]</scope>
    <source>
        <strain evidence="12 13">JCM 30750</strain>
    </source>
</reference>
<name>A0ABU9E1B1_9FLAO</name>
<protein>
    <recommendedName>
        <fullName evidence="11">Endo-1,3-beta-glucanase btgC</fullName>
    </recommendedName>
    <alternativeName>
        <fullName evidence="10">Laminarinase btgC</fullName>
    </alternativeName>
</protein>
<dbReference type="RefSeq" id="WP_187660292.1">
    <property type="nucleotide sequence ID" value="NZ_JACTAB010000004.1"/>
</dbReference>
<keyword evidence="13" id="KW-1185">Reference proteome</keyword>
<dbReference type="PROSITE" id="PS51257">
    <property type="entry name" value="PROKAR_LIPOPROTEIN"/>
    <property type="match status" value="1"/>
</dbReference>
<evidence type="ECO:0000256" key="9">
    <source>
        <dbReference type="ARBA" id="ARBA00037649"/>
    </source>
</evidence>
<keyword evidence="4" id="KW-0472">Membrane</keyword>
<comment type="function">
    <text evidence="9">Glucanases play a role in cell expansion during growth, in cell-cell fusion during mating, and in spore release during sporulation. This enzyme may be involved in beta-glucan degradation. Active on laminarin and lichenan.</text>
</comment>
<evidence type="ECO:0000256" key="5">
    <source>
        <dbReference type="ARBA" id="ARBA00023180"/>
    </source>
</evidence>
<evidence type="ECO:0000256" key="10">
    <source>
        <dbReference type="ARBA" id="ARBA00042373"/>
    </source>
</evidence>
<gene>
    <name evidence="12" type="ORF">WMW71_05610</name>
</gene>